<keyword evidence="1" id="KW-0560">Oxidoreductase</keyword>
<sequence>MAAPPDPALALEVRMLPRMSAVRGAGARGGAGAARLYGGAGVLVTGGTGFLGRQLLEKLLRACNGIKKIYLLTRVKKGKSMEERLKEQMQDPVSFQSFRKSSPHLAG</sequence>
<dbReference type="GO" id="GO:0035336">
    <property type="term" value="P:long-chain fatty-acyl-CoA metabolic process"/>
    <property type="evidence" value="ECO:0007669"/>
    <property type="project" value="TreeGrafter"/>
</dbReference>
<dbReference type="PANTHER" id="PTHR11011:SF116">
    <property type="entry name" value="FATTY ACYL-COA REDUCTASE CG5065-RELATED"/>
    <property type="match status" value="1"/>
</dbReference>
<evidence type="ECO:0000259" key="3">
    <source>
        <dbReference type="Pfam" id="PF07993"/>
    </source>
</evidence>
<dbReference type="PANTHER" id="PTHR11011">
    <property type="entry name" value="MALE STERILITY PROTEIN 2-RELATED"/>
    <property type="match status" value="1"/>
</dbReference>
<dbReference type="InterPro" id="IPR036291">
    <property type="entry name" value="NAD(P)-bd_dom_sf"/>
</dbReference>
<organism evidence="4 5">
    <name type="scientific">Plutella xylostella</name>
    <name type="common">Diamondback moth</name>
    <name type="synonym">Plutella maculipennis</name>
    <dbReference type="NCBI Taxonomy" id="51655"/>
    <lineage>
        <taxon>Eukaryota</taxon>
        <taxon>Metazoa</taxon>
        <taxon>Ecdysozoa</taxon>
        <taxon>Arthropoda</taxon>
        <taxon>Hexapoda</taxon>
        <taxon>Insecta</taxon>
        <taxon>Pterygota</taxon>
        <taxon>Neoptera</taxon>
        <taxon>Endopterygota</taxon>
        <taxon>Lepidoptera</taxon>
        <taxon>Glossata</taxon>
        <taxon>Ditrysia</taxon>
        <taxon>Yponomeutoidea</taxon>
        <taxon>Plutellidae</taxon>
        <taxon>Plutella</taxon>
    </lineage>
</organism>
<evidence type="ECO:0000256" key="2">
    <source>
        <dbReference type="SAM" id="MobiDB-lite"/>
    </source>
</evidence>
<proteinExistence type="inferred from homology"/>
<keyword evidence="1" id="KW-0443">Lipid metabolism</keyword>
<keyword evidence="1" id="KW-0444">Lipid biosynthesis</keyword>
<dbReference type="GO" id="GO:0102965">
    <property type="term" value="F:alcohol-forming long-chain fatty acyl-CoA reductase activity"/>
    <property type="evidence" value="ECO:0007669"/>
    <property type="project" value="UniProtKB-EC"/>
</dbReference>
<protein>
    <recommendedName>
        <fullName evidence="1">Fatty acyl-CoA reductase</fullName>
        <ecNumber evidence="1">1.2.1.84</ecNumber>
    </recommendedName>
</protein>
<reference evidence="4" key="1">
    <citation type="submission" date="2020-11" db="EMBL/GenBank/DDBJ databases">
        <authorList>
            <person name="Whiteford S."/>
        </authorList>
    </citation>
    <scope>NUCLEOTIDE SEQUENCE</scope>
</reference>
<dbReference type="AlphaFoldDB" id="A0A8S4FU50"/>
<dbReference type="InterPro" id="IPR026055">
    <property type="entry name" value="FAR"/>
</dbReference>
<dbReference type="Proteomes" id="UP000653454">
    <property type="component" value="Unassembled WGS sequence"/>
</dbReference>
<comment type="function">
    <text evidence="1">Catalyzes the reduction of fatty acyl-CoA to fatty alcohols.</text>
</comment>
<comment type="catalytic activity">
    <reaction evidence="1">
        <text>a long-chain fatty acyl-CoA + 2 NADPH + 2 H(+) = a long-chain primary fatty alcohol + 2 NADP(+) + CoA</text>
        <dbReference type="Rhea" id="RHEA:52716"/>
        <dbReference type="ChEBI" id="CHEBI:15378"/>
        <dbReference type="ChEBI" id="CHEBI:57287"/>
        <dbReference type="ChEBI" id="CHEBI:57783"/>
        <dbReference type="ChEBI" id="CHEBI:58349"/>
        <dbReference type="ChEBI" id="CHEBI:77396"/>
        <dbReference type="ChEBI" id="CHEBI:83139"/>
        <dbReference type="EC" id="1.2.1.84"/>
    </reaction>
</comment>
<comment type="caution">
    <text evidence="4">The sequence shown here is derived from an EMBL/GenBank/DDBJ whole genome shotgun (WGS) entry which is preliminary data.</text>
</comment>
<dbReference type="InterPro" id="IPR013120">
    <property type="entry name" value="FAR_NAD-bd"/>
</dbReference>
<keyword evidence="5" id="KW-1185">Reference proteome</keyword>
<feature type="compositionally biased region" description="Polar residues" evidence="2">
    <location>
        <begin position="91"/>
        <end position="100"/>
    </location>
</feature>
<evidence type="ECO:0000313" key="5">
    <source>
        <dbReference type="Proteomes" id="UP000653454"/>
    </source>
</evidence>
<feature type="domain" description="Thioester reductase (TE)" evidence="3">
    <location>
        <begin position="44"/>
        <end position="98"/>
    </location>
</feature>
<feature type="region of interest" description="Disordered" evidence="2">
    <location>
        <begin position="81"/>
        <end position="107"/>
    </location>
</feature>
<dbReference type="EC" id="1.2.1.84" evidence="1"/>
<dbReference type="GO" id="GO:0005777">
    <property type="term" value="C:peroxisome"/>
    <property type="evidence" value="ECO:0007669"/>
    <property type="project" value="TreeGrafter"/>
</dbReference>
<evidence type="ECO:0000313" key="4">
    <source>
        <dbReference type="EMBL" id="CAG9131836.1"/>
    </source>
</evidence>
<evidence type="ECO:0000256" key="1">
    <source>
        <dbReference type="RuleBase" id="RU363097"/>
    </source>
</evidence>
<dbReference type="Pfam" id="PF07993">
    <property type="entry name" value="NAD_binding_4"/>
    <property type="match status" value="1"/>
</dbReference>
<dbReference type="GO" id="GO:0080019">
    <property type="term" value="F:alcohol-forming very long-chain fatty acyl-CoA reductase activity"/>
    <property type="evidence" value="ECO:0007669"/>
    <property type="project" value="InterPro"/>
</dbReference>
<name>A0A8S4FU50_PLUXY</name>
<accession>A0A8S4FU50</accession>
<dbReference type="SUPFAM" id="SSF51735">
    <property type="entry name" value="NAD(P)-binding Rossmann-fold domains"/>
    <property type="match status" value="1"/>
</dbReference>
<dbReference type="EMBL" id="CAJHNJ030000046">
    <property type="protein sequence ID" value="CAG9131836.1"/>
    <property type="molecule type" value="Genomic_DNA"/>
</dbReference>
<keyword evidence="1" id="KW-0521">NADP</keyword>
<gene>
    <name evidence="4" type="ORF">PLXY2_LOCUS10430</name>
</gene>
<dbReference type="Gene3D" id="3.40.50.720">
    <property type="entry name" value="NAD(P)-binding Rossmann-like Domain"/>
    <property type="match status" value="1"/>
</dbReference>
<comment type="similarity">
    <text evidence="1">Belongs to the fatty acyl-CoA reductase family.</text>
</comment>